<protein>
    <submittedName>
        <fullName evidence="2">Transcriptional regulator with XRE-family HTH domain</fullName>
    </submittedName>
</protein>
<dbReference type="CDD" id="cd00093">
    <property type="entry name" value="HTH_XRE"/>
    <property type="match status" value="1"/>
</dbReference>
<dbReference type="EMBL" id="JACHJV010000001">
    <property type="protein sequence ID" value="MBB4922017.1"/>
    <property type="molecule type" value="Genomic_DNA"/>
</dbReference>
<keyword evidence="3" id="KW-1185">Reference proteome</keyword>
<dbReference type="Proteomes" id="UP000540506">
    <property type="component" value="Unassembled WGS sequence"/>
</dbReference>
<dbReference type="PANTHER" id="PTHR35010">
    <property type="entry name" value="BLL4672 PROTEIN-RELATED"/>
    <property type="match status" value="1"/>
</dbReference>
<dbReference type="Gene3D" id="3.30.450.180">
    <property type="match status" value="1"/>
</dbReference>
<feature type="domain" description="HTH cro/C1-type" evidence="1">
    <location>
        <begin position="40"/>
        <end position="87"/>
    </location>
</feature>
<dbReference type="Gene3D" id="1.10.260.40">
    <property type="entry name" value="lambda repressor-like DNA-binding domains"/>
    <property type="match status" value="1"/>
</dbReference>
<accession>A0A7W7VTA4</accession>
<comment type="caution">
    <text evidence="2">The sequence shown here is derived from an EMBL/GenBank/DDBJ whole genome shotgun (WGS) entry which is preliminary data.</text>
</comment>
<evidence type="ECO:0000313" key="2">
    <source>
        <dbReference type="EMBL" id="MBB4922017.1"/>
    </source>
</evidence>
<reference evidence="2 3" key="1">
    <citation type="submission" date="2020-08" db="EMBL/GenBank/DDBJ databases">
        <title>Sequencing the genomes of 1000 actinobacteria strains.</title>
        <authorList>
            <person name="Klenk H.-P."/>
        </authorList>
    </citation>
    <scope>NUCLEOTIDE SEQUENCE [LARGE SCALE GENOMIC DNA]</scope>
    <source>
        <strain evidence="2 3">DSM 41654</strain>
    </source>
</reference>
<dbReference type="SUPFAM" id="SSF47413">
    <property type="entry name" value="lambda repressor-like DNA-binding domains"/>
    <property type="match status" value="1"/>
</dbReference>
<sequence length="300" mass="33502">MQDNTGIKLTLGDFLKAKRAATPPESVGLPLLGRPRRVPGLRREELAQLAGVSVDYYIRLEQGRMTHASTTVLNALAQALRLSEHERSYLFSLAGAAEPRAVRSSSQAVDAQTQRLLDSLVDTPAIVLGRRLDVLAWNALGTALFIDFAALRPEDRNFARLIFLEPRFRELYMDWEEIASGFVAMLRMDAARYSDDPQLVSLIGELAIHDADFRRWWANHKVEAITSGRKRINHPIAGPLHLDWQALQVASNPDQTVVIHTAVPDSPTLEAFQFLTAWADRHATLTQQPDPELRLPSSTT</sequence>
<dbReference type="PANTHER" id="PTHR35010:SF2">
    <property type="entry name" value="BLL4672 PROTEIN"/>
    <property type="match status" value="1"/>
</dbReference>
<dbReference type="SMART" id="SM00530">
    <property type="entry name" value="HTH_XRE"/>
    <property type="match status" value="1"/>
</dbReference>
<evidence type="ECO:0000259" key="1">
    <source>
        <dbReference type="PROSITE" id="PS50943"/>
    </source>
</evidence>
<organism evidence="2 3">
    <name type="scientific">Kitasatospora kifunensis</name>
    <name type="common">Streptomyces kifunensis</name>
    <dbReference type="NCBI Taxonomy" id="58351"/>
    <lineage>
        <taxon>Bacteria</taxon>
        <taxon>Bacillati</taxon>
        <taxon>Actinomycetota</taxon>
        <taxon>Actinomycetes</taxon>
        <taxon>Kitasatosporales</taxon>
        <taxon>Streptomycetaceae</taxon>
        <taxon>Kitasatospora</taxon>
    </lineage>
</organism>
<proteinExistence type="predicted"/>
<name>A0A7W7VTA4_KITKI</name>
<dbReference type="Pfam" id="PF17765">
    <property type="entry name" value="MLTR_LBD"/>
    <property type="match status" value="1"/>
</dbReference>
<gene>
    <name evidence="2" type="ORF">FHR34_001010</name>
</gene>
<dbReference type="PROSITE" id="PS50943">
    <property type="entry name" value="HTH_CROC1"/>
    <property type="match status" value="1"/>
</dbReference>
<dbReference type="RefSeq" id="WP_184934264.1">
    <property type="nucleotide sequence ID" value="NZ_JACHJV010000001.1"/>
</dbReference>
<dbReference type="GO" id="GO:0003677">
    <property type="term" value="F:DNA binding"/>
    <property type="evidence" value="ECO:0007669"/>
    <property type="project" value="InterPro"/>
</dbReference>
<dbReference type="InterPro" id="IPR041413">
    <property type="entry name" value="MLTR_LBD"/>
</dbReference>
<evidence type="ECO:0000313" key="3">
    <source>
        <dbReference type="Proteomes" id="UP000540506"/>
    </source>
</evidence>
<dbReference type="Pfam" id="PF13560">
    <property type="entry name" value="HTH_31"/>
    <property type="match status" value="1"/>
</dbReference>
<dbReference type="InterPro" id="IPR010982">
    <property type="entry name" value="Lambda_DNA-bd_dom_sf"/>
</dbReference>
<dbReference type="AlphaFoldDB" id="A0A7W7VTA4"/>
<dbReference type="InterPro" id="IPR001387">
    <property type="entry name" value="Cro/C1-type_HTH"/>
</dbReference>